<dbReference type="Proteomes" id="UP000076871">
    <property type="component" value="Unassembled WGS sequence"/>
</dbReference>
<dbReference type="GeneID" id="63818826"/>
<evidence type="ECO:0000313" key="1">
    <source>
        <dbReference type="EMBL" id="KZT13045.1"/>
    </source>
</evidence>
<dbReference type="InParanoid" id="A0A165IGM4"/>
<sequence>MLAEPEPEPEPPEYARVFQPMVETLRSRLQQGSEYILYTQLASQLASEVPWIYKEIGHSSFKKYVLLAHEAEIIQYEDENKLLPKRMVGLHPRLR</sequence>
<accession>A0A165IGM4</accession>
<dbReference type="AlphaFoldDB" id="A0A165IGM4"/>
<reference evidence="1 2" key="1">
    <citation type="journal article" date="2016" name="Mol. Biol. Evol.">
        <title>Comparative Genomics of Early-Diverging Mushroom-Forming Fungi Provides Insights into the Origins of Lignocellulose Decay Capabilities.</title>
        <authorList>
            <person name="Nagy L.G."/>
            <person name="Riley R."/>
            <person name="Tritt A."/>
            <person name="Adam C."/>
            <person name="Daum C."/>
            <person name="Floudas D."/>
            <person name="Sun H."/>
            <person name="Yadav J.S."/>
            <person name="Pangilinan J."/>
            <person name="Larsson K.H."/>
            <person name="Matsuura K."/>
            <person name="Barry K."/>
            <person name="Labutti K."/>
            <person name="Kuo R."/>
            <person name="Ohm R.A."/>
            <person name="Bhattacharya S.S."/>
            <person name="Shirouzu T."/>
            <person name="Yoshinaga Y."/>
            <person name="Martin F.M."/>
            <person name="Grigoriev I.V."/>
            <person name="Hibbett D.S."/>
        </authorList>
    </citation>
    <scope>NUCLEOTIDE SEQUENCE [LARGE SCALE GENOMIC DNA]</scope>
    <source>
        <strain evidence="1 2">93-53</strain>
    </source>
</reference>
<proteinExistence type="predicted"/>
<name>A0A165IGM4_9APHY</name>
<dbReference type="EMBL" id="KV427605">
    <property type="protein sequence ID" value="KZT13045.1"/>
    <property type="molecule type" value="Genomic_DNA"/>
</dbReference>
<evidence type="ECO:0000313" key="2">
    <source>
        <dbReference type="Proteomes" id="UP000076871"/>
    </source>
</evidence>
<keyword evidence="2" id="KW-1185">Reference proteome</keyword>
<dbReference type="RefSeq" id="XP_040770555.1">
    <property type="nucleotide sequence ID" value="XM_040901794.1"/>
</dbReference>
<organism evidence="1 2">
    <name type="scientific">Laetiporus sulphureus 93-53</name>
    <dbReference type="NCBI Taxonomy" id="1314785"/>
    <lineage>
        <taxon>Eukaryota</taxon>
        <taxon>Fungi</taxon>
        <taxon>Dikarya</taxon>
        <taxon>Basidiomycota</taxon>
        <taxon>Agaricomycotina</taxon>
        <taxon>Agaricomycetes</taxon>
        <taxon>Polyporales</taxon>
        <taxon>Laetiporus</taxon>
    </lineage>
</organism>
<protein>
    <submittedName>
        <fullName evidence="1">Uncharacterized protein</fullName>
    </submittedName>
</protein>
<gene>
    <name evidence="1" type="ORF">LAESUDRAFT_27063</name>
</gene>